<dbReference type="GO" id="GO:0008270">
    <property type="term" value="F:zinc ion binding"/>
    <property type="evidence" value="ECO:0007669"/>
    <property type="project" value="UniProtKB-KW"/>
</dbReference>
<feature type="domain" description="C2H2-type" evidence="9">
    <location>
        <begin position="101"/>
        <end position="129"/>
    </location>
</feature>
<protein>
    <recommendedName>
        <fullName evidence="9">C2H2-type domain-containing protein</fullName>
    </recommendedName>
</protein>
<keyword evidence="2" id="KW-0479">Metal-binding</keyword>
<dbReference type="PROSITE" id="PS00028">
    <property type="entry name" value="ZINC_FINGER_C2H2_1"/>
    <property type="match status" value="1"/>
</dbReference>
<evidence type="ECO:0000256" key="4">
    <source>
        <dbReference type="ARBA" id="ARBA00022771"/>
    </source>
</evidence>
<proteinExistence type="predicted"/>
<evidence type="ECO:0000256" key="7">
    <source>
        <dbReference type="PROSITE-ProRule" id="PRU00042"/>
    </source>
</evidence>
<accession>A0A9W8MRW1</accession>
<dbReference type="AlphaFoldDB" id="A0A9W8MRW1"/>
<dbReference type="InterPro" id="IPR051059">
    <property type="entry name" value="VerF-like"/>
</dbReference>
<evidence type="ECO:0000313" key="11">
    <source>
        <dbReference type="Proteomes" id="UP001148786"/>
    </source>
</evidence>
<feature type="compositionally biased region" description="Polar residues" evidence="8">
    <location>
        <begin position="295"/>
        <end position="314"/>
    </location>
</feature>
<dbReference type="SUPFAM" id="SSF57667">
    <property type="entry name" value="beta-beta-alpha zinc fingers"/>
    <property type="match status" value="1"/>
</dbReference>
<evidence type="ECO:0000259" key="9">
    <source>
        <dbReference type="PROSITE" id="PS50157"/>
    </source>
</evidence>
<evidence type="ECO:0000256" key="6">
    <source>
        <dbReference type="ARBA" id="ARBA00023242"/>
    </source>
</evidence>
<evidence type="ECO:0000256" key="1">
    <source>
        <dbReference type="ARBA" id="ARBA00004123"/>
    </source>
</evidence>
<feature type="region of interest" description="Disordered" evidence="8">
    <location>
        <begin position="149"/>
        <end position="211"/>
    </location>
</feature>
<dbReference type="GO" id="GO:0000978">
    <property type="term" value="F:RNA polymerase II cis-regulatory region sequence-specific DNA binding"/>
    <property type="evidence" value="ECO:0007669"/>
    <property type="project" value="InterPro"/>
</dbReference>
<comment type="caution">
    <text evidence="10">The sequence shown here is derived from an EMBL/GenBank/DDBJ whole genome shotgun (WGS) entry which is preliminary data.</text>
</comment>
<dbReference type="EMBL" id="JANKHO010002390">
    <property type="protein sequence ID" value="KAJ3492753.1"/>
    <property type="molecule type" value="Genomic_DNA"/>
</dbReference>
<dbReference type="Gene3D" id="3.30.160.60">
    <property type="entry name" value="Classic Zinc Finger"/>
    <property type="match status" value="2"/>
</dbReference>
<name>A0A9W8MRW1_9AGAR</name>
<dbReference type="GO" id="GO:0000785">
    <property type="term" value="C:chromatin"/>
    <property type="evidence" value="ECO:0007669"/>
    <property type="project" value="TreeGrafter"/>
</dbReference>
<feature type="region of interest" description="Disordered" evidence="8">
    <location>
        <begin position="270"/>
        <end position="337"/>
    </location>
</feature>
<dbReference type="InterPro" id="IPR013087">
    <property type="entry name" value="Znf_C2H2_type"/>
</dbReference>
<feature type="domain" description="C2H2-type" evidence="9">
    <location>
        <begin position="133"/>
        <end position="158"/>
    </location>
</feature>
<dbReference type="OrthoDB" id="8922241at2759"/>
<reference evidence="10" key="1">
    <citation type="submission" date="2022-07" db="EMBL/GenBank/DDBJ databases">
        <title>Genome Sequence of Agrocybe chaxingu.</title>
        <authorList>
            <person name="Buettner E."/>
        </authorList>
    </citation>
    <scope>NUCLEOTIDE SEQUENCE</scope>
    <source>
        <strain evidence="10">MP-N11</strain>
    </source>
</reference>
<keyword evidence="6" id="KW-0539">Nucleus</keyword>
<feature type="region of interest" description="Disordered" evidence="8">
    <location>
        <begin position="360"/>
        <end position="417"/>
    </location>
</feature>
<evidence type="ECO:0000256" key="8">
    <source>
        <dbReference type="SAM" id="MobiDB-lite"/>
    </source>
</evidence>
<comment type="subcellular location">
    <subcellularLocation>
        <location evidence="1">Nucleus</location>
    </subcellularLocation>
</comment>
<keyword evidence="5" id="KW-0862">Zinc</keyword>
<dbReference type="PANTHER" id="PTHR40626:SF11">
    <property type="entry name" value="ZINC FINGER PROTEIN YPR022C"/>
    <property type="match status" value="1"/>
</dbReference>
<dbReference type="Pfam" id="PF00096">
    <property type="entry name" value="zf-C2H2"/>
    <property type="match status" value="2"/>
</dbReference>
<evidence type="ECO:0000256" key="2">
    <source>
        <dbReference type="ARBA" id="ARBA00022723"/>
    </source>
</evidence>
<dbReference type="Proteomes" id="UP001148786">
    <property type="component" value="Unassembled WGS sequence"/>
</dbReference>
<feature type="region of interest" description="Disordered" evidence="8">
    <location>
        <begin position="70"/>
        <end position="98"/>
    </location>
</feature>
<dbReference type="SMART" id="SM00355">
    <property type="entry name" value="ZnF_C2H2"/>
    <property type="match status" value="2"/>
</dbReference>
<feature type="compositionally biased region" description="Basic and acidic residues" evidence="8">
    <location>
        <begin position="360"/>
        <end position="380"/>
    </location>
</feature>
<gene>
    <name evidence="10" type="ORF">NLJ89_g11169</name>
</gene>
<evidence type="ECO:0000313" key="10">
    <source>
        <dbReference type="EMBL" id="KAJ3492753.1"/>
    </source>
</evidence>
<dbReference type="GO" id="GO:0005634">
    <property type="term" value="C:nucleus"/>
    <property type="evidence" value="ECO:0007669"/>
    <property type="project" value="UniProtKB-SubCell"/>
</dbReference>
<feature type="compositionally biased region" description="Polar residues" evidence="8">
    <location>
        <begin position="190"/>
        <end position="211"/>
    </location>
</feature>
<dbReference type="PROSITE" id="PS50157">
    <property type="entry name" value="ZINC_FINGER_C2H2_2"/>
    <property type="match status" value="2"/>
</dbReference>
<keyword evidence="11" id="KW-1185">Reference proteome</keyword>
<feature type="region of interest" description="Disordered" evidence="8">
    <location>
        <begin position="232"/>
        <end position="255"/>
    </location>
</feature>
<evidence type="ECO:0000256" key="5">
    <source>
        <dbReference type="ARBA" id="ARBA00022833"/>
    </source>
</evidence>
<organism evidence="10 11">
    <name type="scientific">Agrocybe chaxingu</name>
    <dbReference type="NCBI Taxonomy" id="84603"/>
    <lineage>
        <taxon>Eukaryota</taxon>
        <taxon>Fungi</taxon>
        <taxon>Dikarya</taxon>
        <taxon>Basidiomycota</taxon>
        <taxon>Agaricomycotina</taxon>
        <taxon>Agaricomycetes</taxon>
        <taxon>Agaricomycetidae</taxon>
        <taxon>Agaricales</taxon>
        <taxon>Agaricineae</taxon>
        <taxon>Strophariaceae</taxon>
        <taxon>Agrocybe</taxon>
    </lineage>
</organism>
<keyword evidence="3" id="KW-0677">Repeat</keyword>
<dbReference type="PANTHER" id="PTHR40626">
    <property type="entry name" value="MIP31509P"/>
    <property type="match status" value="1"/>
</dbReference>
<evidence type="ECO:0000256" key="3">
    <source>
        <dbReference type="ARBA" id="ARBA00022737"/>
    </source>
</evidence>
<sequence>MLAAQTCADLLPKAPELVTLIPPSPSQNTRLYKALPPPDARRRSYLTILSQKFLCFTSIEARTNCNGQSRPYNCHSSQTDDKRDASLKKRLRKKTNTAGSWPCKINGCNKQFAREADLKRHQRTTKLHSMPSFACPQCDNTFTRTDALRRHQKSRHDGVIIEPVEQTGDENADTRSRSGTPSSKGKEKATNTSVQIHQGTPTHTGPSSYYRSHTATISPFIPVHLQATQTTLPVSSTRTGPPWPTYPTNWTNGSLPPNMGPISYIPQSTYYPSPHYRPHTSSYPATNPPSKPLQPLQTQTSGSLAVPNASSQATPPSRNPPESSSTPPPAPSVIPGIDPEITAEDIVNAVEAVLRQAKSEAAKKKEREEQEKLERERHIQNTDMDGVIEDDLDSDRSFGLEDRLNGMPGYGSSFERPEPMEHMLTEDGEPMLNPAELLTQESLASPPPS</sequence>
<keyword evidence="4 7" id="KW-0863">Zinc-finger</keyword>
<feature type="compositionally biased region" description="Basic and acidic residues" evidence="8">
    <location>
        <begin position="78"/>
        <end position="87"/>
    </location>
</feature>
<dbReference type="InterPro" id="IPR036236">
    <property type="entry name" value="Znf_C2H2_sf"/>
</dbReference>
<feature type="compositionally biased region" description="Basic and acidic residues" evidence="8">
    <location>
        <begin position="394"/>
        <end position="404"/>
    </location>
</feature>
<dbReference type="GO" id="GO:0000981">
    <property type="term" value="F:DNA-binding transcription factor activity, RNA polymerase II-specific"/>
    <property type="evidence" value="ECO:0007669"/>
    <property type="project" value="InterPro"/>
</dbReference>